<feature type="compositionally biased region" description="Acidic residues" evidence="5">
    <location>
        <begin position="967"/>
        <end position="1010"/>
    </location>
</feature>
<dbReference type="Gene3D" id="1.20.120.790">
    <property type="entry name" value="Heat shock protein 90, C-terminal domain"/>
    <property type="match status" value="1"/>
</dbReference>
<dbReference type="PRINTS" id="PR00775">
    <property type="entry name" value="HEATSHOCK90"/>
</dbReference>
<protein>
    <recommendedName>
        <fullName evidence="10">HSP90-domain-containing protein</fullName>
    </recommendedName>
</protein>
<dbReference type="GO" id="GO:0005524">
    <property type="term" value="F:ATP binding"/>
    <property type="evidence" value="ECO:0007669"/>
    <property type="project" value="UniProtKB-KW"/>
</dbReference>
<dbReference type="GO" id="GO:0051082">
    <property type="term" value="F:unfolded protein binding"/>
    <property type="evidence" value="ECO:0007669"/>
    <property type="project" value="InterPro"/>
</dbReference>
<dbReference type="InterPro" id="IPR002713">
    <property type="entry name" value="FF_domain"/>
</dbReference>
<feature type="region of interest" description="Disordered" evidence="5">
    <location>
        <begin position="166"/>
        <end position="231"/>
    </location>
</feature>
<dbReference type="InterPro" id="IPR036020">
    <property type="entry name" value="WW_dom_sf"/>
</dbReference>
<dbReference type="InterPro" id="IPR020575">
    <property type="entry name" value="Hsp90_N"/>
</dbReference>
<dbReference type="FunFam" id="3.30.565.10:FF:000005">
    <property type="entry name" value="Heat shock protein 90"/>
    <property type="match status" value="1"/>
</dbReference>
<dbReference type="InterPro" id="IPR001404">
    <property type="entry name" value="Hsp90_fam"/>
</dbReference>
<evidence type="ECO:0000313" key="8">
    <source>
        <dbReference type="EMBL" id="KAJ3567503.1"/>
    </source>
</evidence>
<dbReference type="PROSITE" id="PS50020">
    <property type="entry name" value="WW_DOMAIN_2"/>
    <property type="match status" value="2"/>
</dbReference>
<dbReference type="CDD" id="cd16927">
    <property type="entry name" value="HATPase_Hsp90-like"/>
    <property type="match status" value="1"/>
</dbReference>
<comment type="similarity">
    <text evidence="1">Belongs to the heat shock protein 90 family.</text>
</comment>
<keyword evidence="2" id="KW-0547">Nucleotide-binding</keyword>
<dbReference type="CDD" id="cd00201">
    <property type="entry name" value="WW"/>
    <property type="match status" value="1"/>
</dbReference>
<dbReference type="InterPro" id="IPR036890">
    <property type="entry name" value="HATPase_C_sf"/>
</dbReference>
<dbReference type="InterPro" id="IPR019805">
    <property type="entry name" value="Heat_shock_protein_90_CS"/>
</dbReference>
<feature type="compositionally biased region" description="Acidic residues" evidence="5">
    <location>
        <begin position="175"/>
        <end position="190"/>
    </location>
</feature>
<feature type="compositionally biased region" description="Basic and acidic residues" evidence="5">
    <location>
        <begin position="460"/>
        <end position="473"/>
    </location>
</feature>
<evidence type="ECO:0000259" key="7">
    <source>
        <dbReference type="PROSITE" id="PS51676"/>
    </source>
</evidence>
<dbReference type="InterPro" id="IPR037196">
    <property type="entry name" value="HSP90_C"/>
</dbReference>
<dbReference type="SMART" id="SM00456">
    <property type="entry name" value="WW"/>
    <property type="match status" value="2"/>
</dbReference>
<evidence type="ECO:0000256" key="4">
    <source>
        <dbReference type="ARBA" id="ARBA00023186"/>
    </source>
</evidence>
<dbReference type="PROSITE" id="PS01159">
    <property type="entry name" value="WW_DOMAIN_1"/>
    <property type="match status" value="1"/>
</dbReference>
<dbReference type="Gene3D" id="1.10.10.440">
    <property type="entry name" value="FF domain"/>
    <property type="match status" value="5"/>
</dbReference>
<feature type="domain" description="FF" evidence="7">
    <location>
        <begin position="246"/>
        <end position="300"/>
    </location>
</feature>
<feature type="domain" description="WW" evidence="6">
    <location>
        <begin position="73"/>
        <end position="102"/>
    </location>
</feature>
<dbReference type="PROSITE" id="PS51676">
    <property type="entry name" value="FF"/>
    <property type="match status" value="3"/>
</dbReference>
<dbReference type="PANTHER" id="PTHR11528">
    <property type="entry name" value="HEAT SHOCK PROTEIN 90 FAMILY MEMBER"/>
    <property type="match status" value="1"/>
</dbReference>
<dbReference type="Proteomes" id="UP001213000">
    <property type="component" value="Unassembled WGS sequence"/>
</dbReference>
<reference evidence="8" key="1">
    <citation type="submission" date="2022-07" db="EMBL/GenBank/DDBJ databases">
        <title>Genome Sequence of Leucocoprinus birnbaumii.</title>
        <authorList>
            <person name="Buettner E."/>
        </authorList>
    </citation>
    <scope>NUCLEOTIDE SEQUENCE</scope>
    <source>
        <strain evidence="8">VT141</strain>
    </source>
</reference>
<evidence type="ECO:0000256" key="1">
    <source>
        <dbReference type="ARBA" id="ARBA00008239"/>
    </source>
</evidence>
<dbReference type="Gene3D" id="3.30.565.10">
    <property type="entry name" value="Histidine kinase-like ATPase, C-terminal domain"/>
    <property type="match status" value="1"/>
</dbReference>
<feature type="region of interest" description="Disordered" evidence="5">
    <location>
        <begin position="440"/>
        <end position="473"/>
    </location>
</feature>
<dbReference type="EMBL" id="JANIEX010000408">
    <property type="protein sequence ID" value="KAJ3567503.1"/>
    <property type="molecule type" value="Genomic_DNA"/>
</dbReference>
<dbReference type="GO" id="GO:0016887">
    <property type="term" value="F:ATP hydrolysis activity"/>
    <property type="evidence" value="ECO:0007669"/>
    <property type="project" value="InterPro"/>
</dbReference>
<keyword evidence="3" id="KW-0067">ATP-binding</keyword>
<feature type="region of interest" description="Disordered" evidence="5">
    <location>
        <begin position="1507"/>
        <end position="1544"/>
    </location>
</feature>
<feature type="compositionally biased region" description="Basic and acidic residues" evidence="5">
    <location>
        <begin position="205"/>
        <end position="228"/>
    </location>
</feature>
<dbReference type="SUPFAM" id="SSF54211">
    <property type="entry name" value="Ribosomal protein S5 domain 2-like"/>
    <property type="match status" value="1"/>
</dbReference>
<dbReference type="SUPFAM" id="SSF110942">
    <property type="entry name" value="HSP90 C-terminal domain"/>
    <property type="match status" value="1"/>
</dbReference>
<dbReference type="SUPFAM" id="SSF55874">
    <property type="entry name" value="ATPase domain of HSP90 chaperone/DNA topoisomerase II/histidine kinase"/>
    <property type="match status" value="1"/>
</dbReference>
<name>A0AAD5VSF0_9AGAR</name>
<evidence type="ECO:0008006" key="10">
    <source>
        <dbReference type="Google" id="ProtNLM"/>
    </source>
</evidence>
<accession>A0AAD5VSF0</accession>
<comment type="caution">
    <text evidence="8">The sequence shown here is derived from an EMBL/GenBank/DDBJ whole genome shotgun (WGS) entry which is preliminary data.</text>
</comment>
<feature type="compositionally biased region" description="Acidic residues" evidence="5">
    <location>
        <begin position="1515"/>
        <end position="1528"/>
    </location>
</feature>
<dbReference type="Pfam" id="PF00397">
    <property type="entry name" value="WW"/>
    <property type="match status" value="1"/>
</dbReference>
<dbReference type="Gene3D" id="2.20.70.10">
    <property type="match status" value="2"/>
</dbReference>
<dbReference type="SUPFAM" id="SSF51045">
    <property type="entry name" value="WW domain"/>
    <property type="match status" value="2"/>
</dbReference>
<sequence length="1544" mass="175829">MSAPQPIPLAVPPLLPGWTEHLSPTGIPYYYNAQTQESTYVRPMPSFRAISAAKQHGTSKIERPILKKRVPGSDWLCVVTNLGNRFYFNKAKKASVWSVPDEISEAVEAMTLKEKADELAVQEDIAAQALHAEEAKQMEVDRIKKEMKGIIKRKADEETPLEELVVTKKAKVTSDEEDEEDSEEDEEEEWQREAAAQLAAEAEEERIRQEEEKKRMEEEEQRQKEEAQRAQAAGLINMPAKVDLSIDEAKALFKTLLREKDINPLHPWDTSLPKFVNDPRYVLLPSVTARREAFDEYCRDRARELRESAVRKEKHVVDPKQEFERLLEQEVKSTRTSWSDFRRTWKKDRRYYGWGRDDREREKRFRDFLKDLGEKKRAAAHKAEADFFLLLKEHQSVIRDGVAWKEVKKSLTQDPRYDAVGSSSLREELFNTFIKGNKPLSASSDGNAGATSAETAGLSKAERKERAVREREQRVKAELSRVEMNIERSRMGINQEEGELDYKSMLVDAVRDPQTTWDDTLPQLKTDPRFRNSPLPPNQQLHLFHSHVAHLRQKHMTNLHSLFQTYSTSLATPFSDLPLESLLKSLPITKLGLDIHQLEHEYDKWQREQTTIARTAFDEMLAENSFVEFWGRLGKIGGEGVDGGVKADDMGEDEGEGGGGKVDMKALARKVDLDEMEKVLKNDKRYTMFSHVPDQRERWLRHLSLVELKGRSNVMRLQPFLVTLSLFAAQVLAAEDAPRTKHDYQSDVARMRKIVINSLYSHKEIFLRELISNANDAIEKLRIISLTDKGVWNGGDPLNITIKAEKSEDGKSGKLVISDTGIGMSDQELTTNLGTLAKSGTSEFLARAEGGEGGAAQGNLIGAFGLGFYSSFLVADRVEVASIPPPTKKNPKPTQHIFSSAAEDSTFEVFPDPRGNTLGRGTEITLHLKEDALEYLEEQSIKDLVHKHSSYSSSFPIYLFTQKEQEVVDEDAEPEVEAEEKEDKPEEADTEKTETDEDEAVVEEVTEDDTKEPPAPKMKKIVVEEWEQLNAQPPIWTRDPKTVSDEEYKQFYKSFFKDYEEPLAWQHFSGDSGSGVSFKAIVYVPSKLDDQYWQQPLEYRSRDVKLLVKRTFITSDLGDNSLPKWATWAKVVIDADDLPLNVSRETLQSNAFLKQLKNIIIKRLLQLMSKIEEEDPERFQKIQDVYGSIFKLGAVEDTKNREKLTALTRFTTNQRNVTSLDQYIENKKKGQRHIFYLAEIGKQPEQLAESVFIEKLHARGYEVLLLTEPLDEIMFGNIREWKKVPFQDAAKSGLKFGDESQDPEEEKALQKRLTEEYKPLLDWIKKEAKDVVQDVVISNRLVKSACAIVAAPGGYTANVQKMMTSATGPAKRGGIIHEYALKAKFLEINPRSPLIEGLLRRVKDLPTEEDDERDLEAEEELREVASILIDGALVRSGFEVPNSNSFMFKIDRALRRSLGVSENAPTDETVRPAPPVDPSMPTEEELMNEYLQQLDEEDDGKAKVILPDHMKDDVSIEMEEIPDDEDDYGNPIASQDDTPAHDEL</sequence>
<dbReference type="InterPro" id="IPR036517">
    <property type="entry name" value="FF_domain_sf"/>
</dbReference>
<dbReference type="NCBIfam" id="NF003555">
    <property type="entry name" value="PRK05218.1"/>
    <property type="match status" value="1"/>
</dbReference>
<dbReference type="Pfam" id="PF01846">
    <property type="entry name" value="FF"/>
    <property type="match status" value="3"/>
</dbReference>
<feature type="domain" description="FF" evidence="7">
    <location>
        <begin position="377"/>
        <end position="436"/>
    </location>
</feature>
<evidence type="ECO:0000256" key="5">
    <source>
        <dbReference type="SAM" id="MobiDB-lite"/>
    </source>
</evidence>
<dbReference type="Pfam" id="PF00183">
    <property type="entry name" value="HSP90"/>
    <property type="match status" value="1"/>
</dbReference>
<dbReference type="HAMAP" id="MF_00505">
    <property type="entry name" value="HSP90"/>
    <property type="match status" value="1"/>
</dbReference>
<evidence type="ECO:0000313" key="9">
    <source>
        <dbReference type="Proteomes" id="UP001213000"/>
    </source>
</evidence>
<dbReference type="Gene3D" id="3.40.50.11260">
    <property type="match status" value="1"/>
</dbReference>
<evidence type="ECO:0000256" key="3">
    <source>
        <dbReference type="ARBA" id="ARBA00022840"/>
    </source>
</evidence>
<evidence type="ECO:0000256" key="2">
    <source>
        <dbReference type="ARBA" id="ARBA00022741"/>
    </source>
</evidence>
<dbReference type="Pfam" id="PF13589">
    <property type="entry name" value="HATPase_c_3"/>
    <property type="match status" value="1"/>
</dbReference>
<dbReference type="GO" id="GO:0140662">
    <property type="term" value="F:ATP-dependent protein folding chaperone"/>
    <property type="evidence" value="ECO:0007669"/>
    <property type="project" value="InterPro"/>
</dbReference>
<evidence type="ECO:0000259" key="6">
    <source>
        <dbReference type="PROSITE" id="PS50020"/>
    </source>
</evidence>
<proteinExistence type="inferred from homology"/>
<organism evidence="8 9">
    <name type="scientific">Leucocoprinus birnbaumii</name>
    <dbReference type="NCBI Taxonomy" id="56174"/>
    <lineage>
        <taxon>Eukaryota</taxon>
        <taxon>Fungi</taxon>
        <taxon>Dikarya</taxon>
        <taxon>Basidiomycota</taxon>
        <taxon>Agaricomycotina</taxon>
        <taxon>Agaricomycetes</taxon>
        <taxon>Agaricomycetidae</taxon>
        <taxon>Agaricales</taxon>
        <taxon>Agaricineae</taxon>
        <taxon>Agaricaceae</taxon>
        <taxon>Leucocoprinus</taxon>
    </lineage>
</organism>
<keyword evidence="9" id="KW-1185">Reference proteome</keyword>
<dbReference type="PROSITE" id="PS00298">
    <property type="entry name" value="HSP90"/>
    <property type="match status" value="1"/>
</dbReference>
<dbReference type="InterPro" id="IPR001202">
    <property type="entry name" value="WW_dom"/>
</dbReference>
<keyword evidence="4" id="KW-0143">Chaperone</keyword>
<feature type="region of interest" description="Disordered" evidence="5">
    <location>
        <begin position="966"/>
        <end position="1015"/>
    </location>
</feature>
<feature type="domain" description="WW" evidence="6">
    <location>
        <begin position="12"/>
        <end position="45"/>
    </location>
</feature>
<dbReference type="InterPro" id="IPR020568">
    <property type="entry name" value="Ribosomal_Su5_D2-typ_SF"/>
</dbReference>
<dbReference type="Gene3D" id="3.30.230.80">
    <property type="match status" value="1"/>
</dbReference>
<dbReference type="SUPFAM" id="SSF81698">
    <property type="entry name" value="FF domain"/>
    <property type="match status" value="4"/>
</dbReference>
<dbReference type="SMART" id="SM00441">
    <property type="entry name" value="FF"/>
    <property type="match status" value="4"/>
</dbReference>
<gene>
    <name evidence="8" type="ORF">NP233_g6327</name>
</gene>
<feature type="compositionally biased region" description="Polar residues" evidence="5">
    <location>
        <begin position="440"/>
        <end position="454"/>
    </location>
</feature>
<feature type="domain" description="FF" evidence="7">
    <location>
        <begin position="314"/>
        <end position="371"/>
    </location>
</feature>